<evidence type="ECO:0000313" key="3">
    <source>
        <dbReference type="EMBL" id="TNV81330.1"/>
    </source>
</evidence>
<evidence type="ECO:0000313" key="4">
    <source>
        <dbReference type="Proteomes" id="UP000785679"/>
    </source>
</evidence>
<feature type="transmembrane region" description="Helical" evidence="2">
    <location>
        <begin position="48"/>
        <end position="70"/>
    </location>
</feature>
<proteinExistence type="predicted"/>
<keyword evidence="4" id="KW-1185">Reference proteome</keyword>
<feature type="region of interest" description="Disordered" evidence="1">
    <location>
        <begin position="339"/>
        <end position="391"/>
    </location>
</feature>
<keyword evidence="2" id="KW-0472">Membrane</keyword>
<organism evidence="3 4">
    <name type="scientific">Halteria grandinella</name>
    <dbReference type="NCBI Taxonomy" id="5974"/>
    <lineage>
        <taxon>Eukaryota</taxon>
        <taxon>Sar</taxon>
        <taxon>Alveolata</taxon>
        <taxon>Ciliophora</taxon>
        <taxon>Intramacronucleata</taxon>
        <taxon>Spirotrichea</taxon>
        <taxon>Stichotrichia</taxon>
        <taxon>Sporadotrichida</taxon>
        <taxon>Halteriidae</taxon>
        <taxon>Halteria</taxon>
    </lineage>
</organism>
<dbReference type="EMBL" id="RRYP01006287">
    <property type="protein sequence ID" value="TNV81330.1"/>
    <property type="molecule type" value="Genomic_DNA"/>
</dbReference>
<dbReference type="AlphaFoldDB" id="A0A8J8NVV4"/>
<dbReference type="Proteomes" id="UP000785679">
    <property type="component" value="Unassembled WGS sequence"/>
</dbReference>
<name>A0A8J8NVV4_HALGN</name>
<comment type="caution">
    <text evidence="3">The sequence shown here is derived from an EMBL/GenBank/DDBJ whole genome shotgun (WGS) entry which is preliminary data.</text>
</comment>
<sequence>MQIVKFLIDSALLFELIRLLIFFNKKIQEGLNARLDKNAMMREKKERYVIIFLVCVYVIRVSIFDVYFSFTTSRIFLDNDFTDYHTFETAKSWMTESIDGLDLITALIILYLFTHYLKRLQTQDEIFRKKLELKEQERNKQSIFKKKQSKAVTSEQQDAKSEEQIEFLSKDEYGNELTESFKQALMQENKYALQTLQNSSNVVDETLSGSPNTTTKPSFLTENEELIDKMNNHIKGHDHTPQFQEVPHSLESNAQFHLAIVENETTFNPFKMGWQGLVLQNNQALNKRMLHASSREVITTSQPMDSQNFRATTTSEFGSLFDQDLSAEGGTIISFRPKKKKCGAENNSISSKSNSKTQKDSSSEKFLQSEKSPLGLNRNRTFSKKDEHSKK</sequence>
<evidence type="ECO:0000256" key="2">
    <source>
        <dbReference type="SAM" id="Phobius"/>
    </source>
</evidence>
<keyword evidence="2" id="KW-1133">Transmembrane helix</keyword>
<evidence type="ECO:0000256" key="1">
    <source>
        <dbReference type="SAM" id="MobiDB-lite"/>
    </source>
</evidence>
<accession>A0A8J8NVV4</accession>
<feature type="compositionally biased region" description="Low complexity" evidence="1">
    <location>
        <begin position="346"/>
        <end position="356"/>
    </location>
</feature>
<gene>
    <name evidence="3" type="ORF">FGO68_gene5298</name>
</gene>
<reference evidence="3" key="1">
    <citation type="submission" date="2019-06" db="EMBL/GenBank/DDBJ databases">
        <authorList>
            <person name="Zheng W."/>
        </authorList>
    </citation>
    <scope>NUCLEOTIDE SEQUENCE</scope>
    <source>
        <strain evidence="3">QDHG01</strain>
    </source>
</reference>
<protein>
    <submittedName>
        <fullName evidence="3">Uncharacterized protein</fullName>
    </submittedName>
</protein>
<keyword evidence="2" id="KW-0812">Transmembrane</keyword>